<dbReference type="PROSITE" id="PS50850">
    <property type="entry name" value="MFS"/>
    <property type="match status" value="1"/>
</dbReference>
<dbReference type="InterPro" id="IPR004638">
    <property type="entry name" value="EmrB-like"/>
</dbReference>
<dbReference type="Proteomes" id="UP000560081">
    <property type="component" value="Unassembled WGS sequence"/>
</dbReference>
<gene>
    <name evidence="9" type="ORF">BJ976_001959</name>
</gene>
<keyword evidence="6" id="KW-1133">Transmembrane helix</keyword>
<evidence type="ECO:0000259" key="8">
    <source>
        <dbReference type="PROSITE" id="PS50850"/>
    </source>
</evidence>
<dbReference type="PANTHER" id="PTHR42718:SF9">
    <property type="entry name" value="MAJOR FACILITATOR SUPERFAMILY MULTIDRUG TRANSPORTER MFSC"/>
    <property type="match status" value="1"/>
</dbReference>
<dbReference type="PANTHER" id="PTHR42718">
    <property type="entry name" value="MAJOR FACILITATOR SUPERFAMILY MULTIDRUG TRANSPORTER MFSC"/>
    <property type="match status" value="1"/>
</dbReference>
<keyword evidence="4" id="KW-1003">Cell membrane</keyword>
<dbReference type="GO" id="GO:0022857">
    <property type="term" value="F:transmembrane transporter activity"/>
    <property type="evidence" value="ECO:0007669"/>
    <property type="project" value="InterPro"/>
</dbReference>
<sequence length="488" mass="49730">MSRASDADRAPSDPLLVPGPPAGTGRLLSLLVAAAFVVILNETIMSVALPTLMQEFAVTAATAQWLTTGFMLTMAVVIPFTGWLLTRLPLRAVFVLAMSTFLAGTVMAGLAPVFGVLIAGRVVQAVGTALMMPLLMTTVMNVVPVTRRGATMGVISVVISVAPATGPTVGGVILEHLTWRWMFGTVAPIALAALVAGSVWVRDVTERRRVPLDVVSGLLSAAGFASLVFGLSSIGEAAAGHAPLPPVLPIAAGVVVLSVFAARQLRLGDAALLDLRVLARPGYAVPLGVLLVGMMALFGTLILLPLYLQSVLGWDAQATGLALLPGGLVMASVAYVTGRAYDRVGPRPLVRPGAVLAAAGLWGYALLLGPATTAGLVTALHVTLSAGLGLLFGPLMTTALGALDRPQYPHGSALLSTLQQVAAATGTAVFITVLTVGTAAGLAAGAGQMEATMRGVHTAFLTGAVVHLVSLVGAFRVRRPAPAPETAG</sequence>
<protein>
    <submittedName>
        <fullName evidence="9">DHA2 family lincomycin resistance protein-like MFS transporter</fullName>
    </submittedName>
</protein>
<proteinExistence type="inferred from homology"/>
<name>A0A4Y8X2T9_9MICC</name>
<dbReference type="SUPFAM" id="SSF103473">
    <property type="entry name" value="MFS general substrate transporter"/>
    <property type="match status" value="1"/>
</dbReference>
<comment type="caution">
    <text evidence="9">The sequence shown here is derived from an EMBL/GenBank/DDBJ whole genome shotgun (WGS) entry which is preliminary data.</text>
</comment>
<dbReference type="Gene3D" id="1.20.1250.20">
    <property type="entry name" value="MFS general substrate transporter like domains"/>
    <property type="match status" value="1"/>
</dbReference>
<dbReference type="CDD" id="cd17503">
    <property type="entry name" value="MFS_LmrB_MDR_like"/>
    <property type="match status" value="1"/>
</dbReference>
<evidence type="ECO:0000256" key="2">
    <source>
        <dbReference type="ARBA" id="ARBA00008537"/>
    </source>
</evidence>
<dbReference type="NCBIfam" id="TIGR00711">
    <property type="entry name" value="efflux_EmrB"/>
    <property type="match status" value="1"/>
</dbReference>
<dbReference type="PRINTS" id="PR01036">
    <property type="entry name" value="TCRTETB"/>
</dbReference>
<accession>A0A4Y8X2T9</accession>
<keyword evidence="7" id="KW-0472">Membrane</keyword>
<evidence type="ECO:0000256" key="4">
    <source>
        <dbReference type="ARBA" id="ARBA00022475"/>
    </source>
</evidence>
<dbReference type="GO" id="GO:0005886">
    <property type="term" value="C:plasma membrane"/>
    <property type="evidence" value="ECO:0007669"/>
    <property type="project" value="UniProtKB-SubCell"/>
</dbReference>
<dbReference type="RefSeq" id="WP_135030207.1">
    <property type="nucleotide sequence ID" value="NZ_BMLA01000009.1"/>
</dbReference>
<evidence type="ECO:0000256" key="3">
    <source>
        <dbReference type="ARBA" id="ARBA00022448"/>
    </source>
</evidence>
<dbReference type="AlphaFoldDB" id="A0A4Y8X2T9"/>
<dbReference type="InterPro" id="IPR020846">
    <property type="entry name" value="MFS_dom"/>
</dbReference>
<keyword evidence="5" id="KW-0812">Transmembrane</keyword>
<evidence type="ECO:0000313" key="9">
    <source>
        <dbReference type="EMBL" id="MBB4883608.1"/>
    </source>
</evidence>
<dbReference type="Pfam" id="PF07690">
    <property type="entry name" value="MFS_1"/>
    <property type="match status" value="1"/>
</dbReference>
<dbReference type="EMBL" id="JACHMC010000001">
    <property type="protein sequence ID" value="MBB4883608.1"/>
    <property type="molecule type" value="Genomic_DNA"/>
</dbReference>
<comment type="subcellular location">
    <subcellularLocation>
        <location evidence="1">Cell membrane</location>
        <topology evidence="1">Multi-pass membrane protein</topology>
    </subcellularLocation>
</comment>
<reference evidence="9 10" key="1">
    <citation type="submission" date="2020-08" db="EMBL/GenBank/DDBJ databases">
        <title>Sequencing the genomes of 1000 actinobacteria strains.</title>
        <authorList>
            <person name="Klenk H.-P."/>
        </authorList>
    </citation>
    <scope>NUCLEOTIDE SEQUENCE [LARGE SCALE GENOMIC DNA]</scope>
    <source>
        <strain evidence="9 10">DSM 19079</strain>
    </source>
</reference>
<evidence type="ECO:0000313" key="10">
    <source>
        <dbReference type="Proteomes" id="UP000560081"/>
    </source>
</evidence>
<feature type="domain" description="Major facilitator superfamily (MFS) profile" evidence="8">
    <location>
        <begin position="27"/>
        <end position="482"/>
    </location>
</feature>
<keyword evidence="10" id="KW-1185">Reference proteome</keyword>
<dbReference type="OrthoDB" id="9812221at2"/>
<evidence type="ECO:0000256" key="1">
    <source>
        <dbReference type="ARBA" id="ARBA00004651"/>
    </source>
</evidence>
<evidence type="ECO:0000256" key="6">
    <source>
        <dbReference type="ARBA" id="ARBA00022989"/>
    </source>
</evidence>
<organism evidence="9 10">
    <name type="scientific">Micrococcus flavus</name>
    <dbReference type="NCBI Taxonomy" id="384602"/>
    <lineage>
        <taxon>Bacteria</taxon>
        <taxon>Bacillati</taxon>
        <taxon>Actinomycetota</taxon>
        <taxon>Actinomycetes</taxon>
        <taxon>Micrococcales</taxon>
        <taxon>Micrococcaceae</taxon>
        <taxon>Micrococcus</taxon>
    </lineage>
</organism>
<dbReference type="InterPro" id="IPR036259">
    <property type="entry name" value="MFS_trans_sf"/>
</dbReference>
<evidence type="ECO:0000256" key="7">
    <source>
        <dbReference type="ARBA" id="ARBA00023136"/>
    </source>
</evidence>
<evidence type="ECO:0000256" key="5">
    <source>
        <dbReference type="ARBA" id="ARBA00022692"/>
    </source>
</evidence>
<comment type="similarity">
    <text evidence="2">Belongs to the major facilitator superfamily. EmrB family.</text>
</comment>
<dbReference type="InterPro" id="IPR011701">
    <property type="entry name" value="MFS"/>
</dbReference>
<keyword evidence="3" id="KW-0813">Transport</keyword>
<dbReference type="Gene3D" id="1.20.1720.10">
    <property type="entry name" value="Multidrug resistance protein D"/>
    <property type="match status" value="1"/>
</dbReference>